<keyword evidence="1" id="KW-0472">Membrane</keyword>
<evidence type="ECO:0000313" key="3">
    <source>
        <dbReference type="EMBL" id="CAD7276750.1"/>
    </source>
</evidence>
<dbReference type="PANTHER" id="PTHR19890:SF10">
    <property type="entry name" value="FIBROBLAST GROWTH FACTOR RECEPTOR-LIKE 1"/>
    <property type="match status" value="1"/>
</dbReference>
<dbReference type="InterPro" id="IPR007110">
    <property type="entry name" value="Ig-like_dom"/>
</dbReference>
<dbReference type="SUPFAM" id="SSF48726">
    <property type="entry name" value="Immunoglobulin"/>
    <property type="match status" value="1"/>
</dbReference>
<evidence type="ECO:0000259" key="2">
    <source>
        <dbReference type="PROSITE" id="PS50835"/>
    </source>
</evidence>
<feature type="transmembrane region" description="Helical" evidence="1">
    <location>
        <begin position="304"/>
        <end position="327"/>
    </location>
</feature>
<dbReference type="Proteomes" id="UP000678499">
    <property type="component" value="Unassembled WGS sequence"/>
</dbReference>
<dbReference type="InterPro" id="IPR052615">
    <property type="entry name" value="FGFRL"/>
</dbReference>
<dbReference type="SMART" id="SM00409">
    <property type="entry name" value="IG"/>
    <property type="match status" value="1"/>
</dbReference>
<name>A0A7R9BM32_9CRUS</name>
<dbReference type="PROSITE" id="PS50835">
    <property type="entry name" value="IG_LIKE"/>
    <property type="match status" value="1"/>
</dbReference>
<evidence type="ECO:0000256" key="1">
    <source>
        <dbReference type="SAM" id="Phobius"/>
    </source>
</evidence>
<feature type="domain" description="Ig-like" evidence="2">
    <location>
        <begin position="114"/>
        <end position="257"/>
    </location>
</feature>
<organism evidence="3">
    <name type="scientific">Notodromas monacha</name>
    <dbReference type="NCBI Taxonomy" id="399045"/>
    <lineage>
        <taxon>Eukaryota</taxon>
        <taxon>Metazoa</taxon>
        <taxon>Ecdysozoa</taxon>
        <taxon>Arthropoda</taxon>
        <taxon>Crustacea</taxon>
        <taxon>Oligostraca</taxon>
        <taxon>Ostracoda</taxon>
        <taxon>Podocopa</taxon>
        <taxon>Podocopida</taxon>
        <taxon>Cypridocopina</taxon>
        <taxon>Cypridoidea</taxon>
        <taxon>Cyprididae</taxon>
        <taxon>Notodromas</taxon>
    </lineage>
</organism>
<keyword evidence="4" id="KW-1185">Reference proteome</keyword>
<sequence length="487" mass="53357">MDDFLIPCVVNVREKLVKHYGDCYPYRCSSLALEAKQQQVCAPMKLGSPGCIPVGAAGVGGNPGLKLGIMHEKIVSSDSSDHKRATKNATVNAILGDKRCLTWKAAENLTAIKPELAGLHPENTTVSVGEVAALQCVIVADGPPHVECSLQKKRHTWLKQMEPQELAEYDKLRKKNSLKQGQQQPEVIGDRKTTDFNGKPHWILNVGSRSSQGVESGNRTHYVSKLVIARASIGDTGTYVCLAANSMGYNYREARLIVRDHSHGKRLFMTASIRLDLQNFHPAKLRNSPPVLMDVPGESMQSPFSIPLIVILLVGPIVCLVMIGIFWKCSRKTATSGASVDPRSVTCSGLASDLGTAFTGKHDLNSVRTSDSSLGTPAHLRTPSKCWQAYYPVPTSSIQRAPSHMQRLYYNNQQQSLCDEAYEELDFVRRSPAGVVDDFAWDGSHNRTATTPSTFDGYDQLPVPGFHAFGPGRTGFRIIQNPNAFVK</sequence>
<evidence type="ECO:0000313" key="4">
    <source>
        <dbReference type="Proteomes" id="UP000678499"/>
    </source>
</evidence>
<dbReference type="InterPro" id="IPR003599">
    <property type="entry name" value="Ig_sub"/>
</dbReference>
<dbReference type="EMBL" id="CAJPEX010000702">
    <property type="protein sequence ID" value="CAG0916902.1"/>
    <property type="molecule type" value="Genomic_DNA"/>
</dbReference>
<dbReference type="Gene3D" id="2.60.40.10">
    <property type="entry name" value="Immunoglobulins"/>
    <property type="match status" value="1"/>
</dbReference>
<protein>
    <recommendedName>
        <fullName evidence="2">Ig-like domain-containing protein</fullName>
    </recommendedName>
</protein>
<dbReference type="OrthoDB" id="5984265at2759"/>
<dbReference type="InterPro" id="IPR013783">
    <property type="entry name" value="Ig-like_fold"/>
</dbReference>
<dbReference type="EMBL" id="OA882739">
    <property type="protein sequence ID" value="CAD7276750.1"/>
    <property type="molecule type" value="Genomic_DNA"/>
</dbReference>
<proteinExistence type="predicted"/>
<keyword evidence="1" id="KW-1133">Transmembrane helix</keyword>
<gene>
    <name evidence="3" type="ORF">NMOB1V02_LOCUS4500</name>
</gene>
<dbReference type="PANTHER" id="PTHR19890">
    <property type="entry name" value="FIBROBLAST GROWTH FACTOR RECEPTOR"/>
    <property type="match status" value="1"/>
</dbReference>
<accession>A0A7R9BM32</accession>
<keyword evidence="1" id="KW-0812">Transmembrane</keyword>
<dbReference type="AlphaFoldDB" id="A0A7R9BM32"/>
<dbReference type="InterPro" id="IPR036179">
    <property type="entry name" value="Ig-like_dom_sf"/>
</dbReference>
<reference evidence="3" key="1">
    <citation type="submission" date="2020-11" db="EMBL/GenBank/DDBJ databases">
        <authorList>
            <person name="Tran Van P."/>
        </authorList>
    </citation>
    <scope>NUCLEOTIDE SEQUENCE</scope>
</reference>